<dbReference type="RefSeq" id="WP_382392354.1">
    <property type="nucleotide sequence ID" value="NZ_JBHUNA010000010.1"/>
</dbReference>
<evidence type="ECO:0000313" key="2">
    <source>
        <dbReference type="EMBL" id="MFD2760651.1"/>
    </source>
</evidence>
<keyword evidence="3" id="KW-1185">Reference proteome</keyword>
<proteinExistence type="predicted"/>
<evidence type="ECO:0000313" key="3">
    <source>
        <dbReference type="Proteomes" id="UP001597502"/>
    </source>
</evidence>
<name>A0ABW5V3W2_9BACI</name>
<dbReference type="Pfam" id="PF08113">
    <property type="entry name" value="CoxIIa"/>
    <property type="match status" value="1"/>
</dbReference>
<feature type="transmembrane region" description="Helical" evidence="1">
    <location>
        <begin position="21"/>
        <end position="44"/>
    </location>
</feature>
<dbReference type="Proteomes" id="UP001597502">
    <property type="component" value="Unassembled WGS sequence"/>
</dbReference>
<keyword evidence="1" id="KW-0812">Transmembrane</keyword>
<dbReference type="InterPro" id="IPR012538">
    <property type="entry name" value="Cyt_c_oxidase_su2a"/>
</dbReference>
<keyword evidence="1" id="KW-0472">Membrane</keyword>
<organism evidence="2 3">
    <name type="scientific">Lentibacillus juripiscarius</name>
    <dbReference type="NCBI Taxonomy" id="257446"/>
    <lineage>
        <taxon>Bacteria</taxon>
        <taxon>Bacillati</taxon>
        <taxon>Bacillota</taxon>
        <taxon>Bacilli</taxon>
        <taxon>Bacillales</taxon>
        <taxon>Bacillaceae</taxon>
        <taxon>Lentibacillus</taxon>
    </lineage>
</organism>
<reference evidence="3" key="1">
    <citation type="journal article" date="2019" name="Int. J. Syst. Evol. Microbiol.">
        <title>The Global Catalogue of Microorganisms (GCM) 10K type strain sequencing project: providing services to taxonomists for standard genome sequencing and annotation.</title>
        <authorList>
            <consortium name="The Broad Institute Genomics Platform"/>
            <consortium name="The Broad Institute Genome Sequencing Center for Infectious Disease"/>
            <person name="Wu L."/>
            <person name="Ma J."/>
        </authorList>
    </citation>
    <scope>NUCLEOTIDE SEQUENCE [LARGE SCALE GENOMIC DNA]</scope>
    <source>
        <strain evidence="3">TISTR 1535</strain>
    </source>
</reference>
<sequence length="47" mass="5286">MEASKQSAPKNKNDEKSLRGTFASVLIVAAIIVVMWAGVFWLYMERV</sequence>
<dbReference type="EMBL" id="JBHUNA010000010">
    <property type="protein sequence ID" value="MFD2760651.1"/>
    <property type="molecule type" value="Genomic_DNA"/>
</dbReference>
<protein>
    <submittedName>
        <fullName evidence="2">Cytochrome c oxidase subunit 2A</fullName>
    </submittedName>
</protein>
<evidence type="ECO:0000256" key="1">
    <source>
        <dbReference type="SAM" id="Phobius"/>
    </source>
</evidence>
<keyword evidence="1" id="KW-1133">Transmembrane helix</keyword>
<comment type="caution">
    <text evidence="2">The sequence shown here is derived from an EMBL/GenBank/DDBJ whole genome shotgun (WGS) entry which is preliminary data.</text>
</comment>
<gene>
    <name evidence="2" type="ORF">ACFSUO_06640</name>
</gene>
<accession>A0ABW5V3W2</accession>